<reference evidence="3" key="2">
    <citation type="submission" date="2018-05" db="EMBL/GenBank/DDBJ databases">
        <title>Effector identification in a new, highly contiguous assembly of the strawberry crown rot pathogen Phytophthora cactorum.</title>
        <authorList>
            <person name="Armitage A.D."/>
            <person name="Nellist C.F."/>
            <person name="Bates H."/>
            <person name="Vickerstaff R.J."/>
            <person name="Harrison R.J."/>
        </authorList>
    </citation>
    <scope>NUCLEOTIDE SEQUENCE</scope>
    <source>
        <strain evidence="2">4032</strain>
        <strain evidence="3">P421</strain>
    </source>
</reference>
<dbReference type="Proteomes" id="UP000760860">
    <property type="component" value="Unassembled WGS sequence"/>
</dbReference>
<dbReference type="AlphaFoldDB" id="A0A329SHC6"/>
<protein>
    <submittedName>
        <fullName evidence="4">Uncharacterized protein</fullName>
    </submittedName>
</protein>
<evidence type="ECO:0000313" key="2">
    <source>
        <dbReference type="EMBL" id="KAG2897216.1"/>
    </source>
</evidence>
<comment type="caution">
    <text evidence="4">The sequence shown here is derived from an EMBL/GenBank/DDBJ whole genome shotgun (WGS) entry which is preliminary data.</text>
</comment>
<evidence type="ECO:0000313" key="5">
    <source>
        <dbReference type="Proteomes" id="UP000251314"/>
    </source>
</evidence>
<evidence type="ECO:0000313" key="3">
    <source>
        <dbReference type="EMBL" id="KAG3207594.1"/>
    </source>
</evidence>
<gene>
    <name evidence="4" type="ORF">PC110_g8181</name>
    <name evidence="2" type="ORF">PC115_g17266</name>
    <name evidence="3" type="ORF">PC129_g21367</name>
</gene>
<feature type="region of interest" description="Disordered" evidence="1">
    <location>
        <begin position="379"/>
        <end position="429"/>
    </location>
</feature>
<reference evidence="4 5" key="1">
    <citation type="submission" date="2018-01" db="EMBL/GenBank/DDBJ databases">
        <title>Draft genome of the strawberry crown rot pathogen Phytophthora cactorum.</title>
        <authorList>
            <person name="Armitage A.D."/>
            <person name="Lysoe E."/>
            <person name="Nellist C.F."/>
            <person name="Harrison R.J."/>
            <person name="Brurberg M.B."/>
        </authorList>
    </citation>
    <scope>NUCLEOTIDE SEQUENCE [LARGE SCALE GENOMIC DNA]</scope>
    <source>
        <strain evidence="4 5">10300</strain>
    </source>
</reference>
<dbReference type="EMBL" id="RCMI01000807">
    <property type="protein sequence ID" value="KAG2897216.1"/>
    <property type="molecule type" value="Genomic_DNA"/>
</dbReference>
<keyword evidence="5" id="KW-1185">Reference proteome</keyword>
<dbReference type="Proteomes" id="UP000251314">
    <property type="component" value="Unassembled WGS sequence"/>
</dbReference>
<proteinExistence type="predicted"/>
<evidence type="ECO:0000313" key="4">
    <source>
        <dbReference type="EMBL" id="RAW35516.1"/>
    </source>
</evidence>
<sequence length="547" mass="60646">MGASTHPADAFGLQATSDLDWTGPTDSILADDHKEWIEGAQVPIKVHDDAHLRTMTTLEEQTLLVYLKGDTELRHPPEFLKATLPVAQRAIIEDFHSHFVDYTLTADIPAGVKWRRRPAHMAILEDLFKASTGTKHYLPMITRLIKDVKRFSFNGRHTPTVIFYSKRLARFWEGTTVKVQTSTTTLLDTNRNAARPGTDIFSTAQLTQQYAVWVFGANSLSMVGITLTMADIAQCGVLDVEAPRTEVLDLVDIGYYLIRFNQTGCPDGLRSVTHIDLDGTTVLVRHFQANMQIPCYRCFSARHNNGRYKVSMGNLEAVRNQLQRRYRGKITHYCPAPVSAYAHSDTSSLQSFLTAIQLRAEELATSDTPHADPLATMTEADSAVHSPQQNVAAPEDDSAGNTVIHRRSSNRRPTKPNSTAPAPVDRAEADVTAEVATGDASAPMTSTTPRRHHVLDTHRSRKVGKRLRRQLRRGGQTFEALLNSGASKRIINDGTLDANVELGRKFIPASTTVFETMNGLVTSSGSTMVQLVFPKIKYCYFTSIRGD</sequence>
<organism evidence="4 5">
    <name type="scientific">Phytophthora cactorum</name>
    <dbReference type="NCBI Taxonomy" id="29920"/>
    <lineage>
        <taxon>Eukaryota</taxon>
        <taxon>Sar</taxon>
        <taxon>Stramenopiles</taxon>
        <taxon>Oomycota</taxon>
        <taxon>Peronosporomycetes</taxon>
        <taxon>Peronosporales</taxon>
        <taxon>Peronosporaceae</taxon>
        <taxon>Phytophthora</taxon>
    </lineage>
</organism>
<feature type="compositionally biased region" description="Basic residues" evidence="1">
    <location>
        <begin position="404"/>
        <end position="414"/>
    </location>
</feature>
<evidence type="ECO:0000256" key="1">
    <source>
        <dbReference type="SAM" id="MobiDB-lite"/>
    </source>
</evidence>
<dbReference type="OrthoDB" id="128118at2759"/>
<accession>A0A329SHC6</accession>
<dbReference type="VEuPathDB" id="FungiDB:PC110_g8181"/>
<dbReference type="EMBL" id="RCMV01001694">
    <property type="protein sequence ID" value="KAG3207594.1"/>
    <property type="molecule type" value="Genomic_DNA"/>
</dbReference>
<dbReference type="EMBL" id="MJFZ01000166">
    <property type="protein sequence ID" value="RAW35516.1"/>
    <property type="molecule type" value="Genomic_DNA"/>
</dbReference>
<dbReference type="Proteomes" id="UP000774804">
    <property type="component" value="Unassembled WGS sequence"/>
</dbReference>
<name>A0A329SHC6_9STRA</name>